<evidence type="ECO:0000313" key="4">
    <source>
        <dbReference type="Proteomes" id="UP000215590"/>
    </source>
</evidence>
<keyword evidence="1" id="KW-0812">Transmembrane</keyword>
<evidence type="ECO:0000313" key="3">
    <source>
        <dbReference type="EMBL" id="OYR13361.1"/>
    </source>
</evidence>
<dbReference type="InterPro" id="IPR009936">
    <property type="entry name" value="DUF1468"/>
</dbReference>
<feature type="transmembrane region" description="Helical" evidence="1">
    <location>
        <begin position="76"/>
        <end position="93"/>
    </location>
</feature>
<dbReference type="RefSeq" id="WP_169717384.1">
    <property type="nucleotide sequence ID" value="NZ_JBHEEK010000024.1"/>
</dbReference>
<gene>
    <name evidence="3" type="ORF">CEV31_3461</name>
</gene>
<dbReference type="EMBL" id="NNRJ01000053">
    <property type="protein sequence ID" value="OYR13361.1"/>
    <property type="molecule type" value="Genomic_DNA"/>
</dbReference>
<dbReference type="AlphaFoldDB" id="A0A256FFZ6"/>
<proteinExistence type="predicted"/>
<feature type="transmembrane region" description="Helical" evidence="1">
    <location>
        <begin position="40"/>
        <end position="64"/>
    </location>
</feature>
<reference evidence="3 4" key="1">
    <citation type="submission" date="2017-07" db="EMBL/GenBank/DDBJ databases">
        <title>Phylogenetic study on the rhizospheric bacterium Ochrobactrum sp. A44.</title>
        <authorList>
            <person name="Krzyzanowska D.M."/>
            <person name="Ossowicki A."/>
            <person name="Rajewska M."/>
            <person name="Maciag T."/>
            <person name="Kaczynski Z."/>
            <person name="Czerwicka M."/>
            <person name="Jafra S."/>
        </authorList>
    </citation>
    <scope>NUCLEOTIDE SEQUENCE [LARGE SCALE GENOMIC DNA]</scope>
    <source>
        <strain evidence="3 4">DSM 7216</strain>
    </source>
</reference>
<keyword evidence="4" id="KW-1185">Reference proteome</keyword>
<feature type="transmembrane region" description="Helical" evidence="1">
    <location>
        <begin position="123"/>
        <end position="146"/>
    </location>
</feature>
<comment type="caution">
    <text evidence="3">The sequence shown here is derived from an EMBL/GenBank/DDBJ whole genome shotgun (WGS) entry which is preliminary data.</text>
</comment>
<feature type="domain" description="DUF1468" evidence="2">
    <location>
        <begin position="5"/>
        <end position="145"/>
    </location>
</feature>
<organism evidence="3 4">
    <name type="scientific">Brucella thiophenivorans</name>
    <dbReference type="NCBI Taxonomy" id="571255"/>
    <lineage>
        <taxon>Bacteria</taxon>
        <taxon>Pseudomonadati</taxon>
        <taxon>Pseudomonadota</taxon>
        <taxon>Alphaproteobacteria</taxon>
        <taxon>Hyphomicrobiales</taxon>
        <taxon>Brucellaceae</taxon>
        <taxon>Brucella/Ochrobactrum group</taxon>
        <taxon>Brucella</taxon>
    </lineage>
</organism>
<evidence type="ECO:0000259" key="2">
    <source>
        <dbReference type="Pfam" id="PF07331"/>
    </source>
</evidence>
<dbReference type="Pfam" id="PF07331">
    <property type="entry name" value="TctB"/>
    <property type="match status" value="1"/>
</dbReference>
<feature type="transmembrane region" description="Helical" evidence="1">
    <location>
        <begin position="99"/>
        <end position="116"/>
    </location>
</feature>
<keyword evidence="1" id="KW-1133">Transmembrane helix</keyword>
<keyword evidence="1" id="KW-0472">Membrane</keyword>
<evidence type="ECO:0000256" key="1">
    <source>
        <dbReference type="SAM" id="Phobius"/>
    </source>
</evidence>
<dbReference type="Proteomes" id="UP000215590">
    <property type="component" value="Unassembled WGS sequence"/>
</dbReference>
<sequence>MTQRLVGAGFALFGIVVVIMAIQLPQPLAATRIAYGPGFFPLLLGIVIAASGTWLALVGAGRAIDEVEGERYSLRAFSKPAVICIAALIYVFFSQQVGFLILAPIILMSLLLLGRVNIGLSLVIALATAIIVYIVFAKILLVPLPLGLLSPWGRYL</sequence>
<name>A0A256FFZ6_9HYPH</name>
<protein>
    <submittedName>
        <fullName evidence="3">Tripartite tricarboxylate transporter TctB family protein</fullName>
    </submittedName>
</protein>
<accession>A0A256FFZ6</accession>